<dbReference type="PANTHER" id="PTHR11932">
    <property type="entry name" value="CULLIN"/>
    <property type="match status" value="1"/>
</dbReference>
<evidence type="ECO:0000259" key="2">
    <source>
        <dbReference type="Pfam" id="PF00888"/>
    </source>
</evidence>
<comment type="similarity">
    <text evidence="1">Belongs to the cullin family.</text>
</comment>
<dbReference type="GO" id="GO:0006511">
    <property type="term" value="P:ubiquitin-dependent protein catabolic process"/>
    <property type="evidence" value="ECO:0007669"/>
    <property type="project" value="InterPro"/>
</dbReference>
<evidence type="ECO:0000313" key="4">
    <source>
        <dbReference type="Proteomes" id="UP000267251"/>
    </source>
</evidence>
<gene>
    <name evidence="3" type="ORF">BJ684DRAFT_17252</name>
</gene>
<dbReference type="InterPro" id="IPR001373">
    <property type="entry name" value="Cullin_N"/>
</dbReference>
<dbReference type="Pfam" id="PF00888">
    <property type="entry name" value="Cullin"/>
    <property type="match status" value="1"/>
</dbReference>
<protein>
    <submittedName>
        <fullName evidence="3">Cullin repeat-like-containing domain protein</fullName>
    </submittedName>
</protein>
<accession>A0A4P9Y0D6</accession>
<evidence type="ECO:0000313" key="3">
    <source>
        <dbReference type="EMBL" id="RKP12246.1"/>
    </source>
</evidence>
<dbReference type="EMBL" id="KZ988415">
    <property type="protein sequence ID" value="RKP12246.1"/>
    <property type="molecule type" value="Genomic_DNA"/>
</dbReference>
<sequence length="311" mass="35126">MDHSSSRRLSTRSGKARKLVIKGLKGKAGRQESVLDHHVPTLPESFEEEAWARISRAIHAIHTQIPLSDVKEGLYRLCESLCQHHLGVRLYHRVKEQQIQHAQQVGQELRAHAQMTPSPSSKAWLTHLQDIWKTYCRKVLAIRDILLPMDRTVPGEEEKGLCPVWDMGLEAFTSHSFTSCASRTEEALVDLLDQARGTLNHESIKNHVDCMGGSTFPPEKDEEDLDRDELIHQTIGMYRDMNLFHSSLEPTLIRTTKAYYLQEGKACFRSPSTLRPIFLLFSKPLGSPEGLIRPAIVKVLGSSYSSSLIGK</sequence>
<keyword evidence="4" id="KW-1185">Reference proteome</keyword>
<dbReference type="GO" id="GO:0031625">
    <property type="term" value="F:ubiquitin protein ligase binding"/>
    <property type="evidence" value="ECO:0007669"/>
    <property type="project" value="InterPro"/>
</dbReference>
<dbReference type="InterPro" id="IPR016159">
    <property type="entry name" value="Cullin_repeat-like_dom_sf"/>
</dbReference>
<proteinExistence type="inferred from homology"/>
<dbReference type="SUPFAM" id="SSF74788">
    <property type="entry name" value="Cullin repeat-like"/>
    <property type="match status" value="1"/>
</dbReference>
<evidence type="ECO:0000256" key="1">
    <source>
        <dbReference type="ARBA" id="ARBA00006019"/>
    </source>
</evidence>
<dbReference type="Gene3D" id="1.20.1310.10">
    <property type="entry name" value="Cullin Repeats"/>
    <property type="match status" value="1"/>
</dbReference>
<dbReference type="AlphaFoldDB" id="A0A4P9Y0D6"/>
<organism evidence="3 4">
    <name type="scientific">Piptocephalis cylindrospora</name>
    <dbReference type="NCBI Taxonomy" id="1907219"/>
    <lineage>
        <taxon>Eukaryota</taxon>
        <taxon>Fungi</taxon>
        <taxon>Fungi incertae sedis</taxon>
        <taxon>Zoopagomycota</taxon>
        <taxon>Zoopagomycotina</taxon>
        <taxon>Zoopagomycetes</taxon>
        <taxon>Zoopagales</taxon>
        <taxon>Piptocephalidaceae</taxon>
        <taxon>Piptocephalis</taxon>
    </lineage>
</organism>
<dbReference type="InterPro" id="IPR045093">
    <property type="entry name" value="Cullin"/>
</dbReference>
<feature type="domain" description="Cullin N-terminal" evidence="2">
    <location>
        <begin position="51"/>
        <end position="269"/>
    </location>
</feature>
<name>A0A4P9Y0D6_9FUNG</name>
<dbReference type="Proteomes" id="UP000267251">
    <property type="component" value="Unassembled WGS sequence"/>
</dbReference>
<reference evidence="4" key="1">
    <citation type="journal article" date="2018" name="Nat. Microbiol.">
        <title>Leveraging single-cell genomics to expand the fungal tree of life.</title>
        <authorList>
            <person name="Ahrendt S.R."/>
            <person name="Quandt C.A."/>
            <person name="Ciobanu D."/>
            <person name="Clum A."/>
            <person name="Salamov A."/>
            <person name="Andreopoulos B."/>
            <person name="Cheng J.F."/>
            <person name="Woyke T."/>
            <person name="Pelin A."/>
            <person name="Henrissat B."/>
            <person name="Reynolds N.K."/>
            <person name="Benny G.L."/>
            <person name="Smith M.E."/>
            <person name="James T.Y."/>
            <person name="Grigoriev I.V."/>
        </authorList>
    </citation>
    <scope>NUCLEOTIDE SEQUENCE [LARGE SCALE GENOMIC DNA]</scope>
</reference>
<dbReference type="OrthoDB" id="27073at2759"/>